<dbReference type="Gene3D" id="3.40.50.1010">
    <property type="entry name" value="5'-nuclease"/>
    <property type="match status" value="1"/>
</dbReference>
<dbReference type="AlphaFoldDB" id="A0A6P1BHL6"/>
<feature type="domain" description="NYN" evidence="1">
    <location>
        <begin position="7"/>
        <end position="166"/>
    </location>
</feature>
<name>A0A6P1BHL6_9BRAD</name>
<evidence type="ECO:0000313" key="2">
    <source>
        <dbReference type="EMBL" id="NEU97022.1"/>
    </source>
</evidence>
<evidence type="ECO:0000259" key="1">
    <source>
        <dbReference type="Pfam" id="PF01936"/>
    </source>
</evidence>
<dbReference type="Pfam" id="PF01936">
    <property type="entry name" value="NYN"/>
    <property type="match status" value="1"/>
</dbReference>
<accession>A0A6P1BHL6</accession>
<dbReference type="GO" id="GO:0004540">
    <property type="term" value="F:RNA nuclease activity"/>
    <property type="evidence" value="ECO:0007669"/>
    <property type="project" value="InterPro"/>
</dbReference>
<gene>
    <name evidence="2" type="ORF">FNJ47_14540</name>
</gene>
<dbReference type="RefSeq" id="WP_163154063.1">
    <property type="nucleotide sequence ID" value="NZ_VKHP01000048.1"/>
</dbReference>
<organism evidence="2 3">
    <name type="scientific">Bradyrhizobium uaiense</name>
    <dbReference type="NCBI Taxonomy" id="2594946"/>
    <lineage>
        <taxon>Bacteria</taxon>
        <taxon>Pseudomonadati</taxon>
        <taxon>Pseudomonadota</taxon>
        <taxon>Alphaproteobacteria</taxon>
        <taxon>Hyphomicrobiales</taxon>
        <taxon>Nitrobacteraceae</taxon>
        <taxon>Bradyrhizobium</taxon>
    </lineage>
</organism>
<proteinExistence type="predicted"/>
<dbReference type="InterPro" id="IPR021139">
    <property type="entry name" value="NYN"/>
</dbReference>
<reference evidence="2 3" key="1">
    <citation type="journal article" date="2020" name="Arch. Microbiol.">
        <title>Bradyrhizobium uaiense sp. nov., a new highly efficient cowpea symbiont.</title>
        <authorList>
            <person name="Cabral Michel D."/>
            <person name="Azarias Guimaraes A."/>
            <person name="Martins da Costa E."/>
            <person name="Soares de Carvalho T."/>
            <person name="Balsanelli E."/>
            <person name="Willems A."/>
            <person name="Maltempi de Souza E."/>
            <person name="de Souza Moreira F.M."/>
        </authorList>
    </citation>
    <scope>NUCLEOTIDE SEQUENCE [LARGE SCALE GENOMIC DNA]</scope>
    <source>
        <strain evidence="2 3">UFLA 03-164</strain>
    </source>
</reference>
<sequence>MTTYTYVDNSNLYIEGSRVSAVRKGRAKNIAEAMRNGIVDHGWVLDYGKLYKYVSGEDTVAKLWGSPPPGDSFWKMVDKAGFKTHVYNKNAGNKEKKVDVAIATAMMDNAFNVIDKDNDDILLVAGDSDYVPVVAKLIERGFKVEVAFWGQAAKELRDTAANFFELDDKLDEFTRAAPRAAA</sequence>
<dbReference type="PANTHER" id="PTHR35458">
    <property type="entry name" value="SLR0755 PROTEIN"/>
    <property type="match status" value="1"/>
</dbReference>
<evidence type="ECO:0000313" key="3">
    <source>
        <dbReference type="Proteomes" id="UP000468531"/>
    </source>
</evidence>
<dbReference type="InterPro" id="IPR047140">
    <property type="entry name" value="LabA"/>
</dbReference>
<protein>
    <submittedName>
        <fullName evidence="2">NYN domain-containing protein</fullName>
    </submittedName>
</protein>
<dbReference type="EMBL" id="VKHP01000048">
    <property type="protein sequence ID" value="NEU97022.1"/>
    <property type="molecule type" value="Genomic_DNA"/>
</dbReference>
<dbReference type="PANTHER" id="PTHR35458:SF8">
    <property type="entry name" value="SLR0650 PROTEIN"/>
    <property type="match status" value="1"/>
</dbReference>
<keyword evidence="3" id="KW-1185">Reference proteome</keyword>
<dbReference type="Proteomes" id="UP000468531">
    <property type="component" value="Unassembled WGS sequence"/>
</dbReference>
<comment type="caution">
    <text evidence="2">The sequence shown here is derived from an EMBL/GenBank/DDBJ whole genome shotgun (WGS) entry which is preliminary data.</text>
</comment>